<proteinExistence type="predicted"/>
<reference evidence="1" key="2">
    <citation type="journal article" date="2023" name="IMA Fungus">
        <title>Comparative genomic study of the Penicillium genus elucidates a diverse pangenome and 15 lateral gene transfer events.</title>
        <authorList>
            <person name="Petersen C."/>
            <person name="Sorensen T."/>
            <person name="Nielsen M.R."/>
            <person name="Sondergaard T.E."/>
            <person name="Sorensen J.L."/>
            <person name="Fitzpatrick D.A."/>
            <person name="Frisvad J.C."/>
            <person name="Nielsen K.L."/>
        </authorList>
    </citation>
    <scope>NUCLEOTIDE SEQUENCE</scope>
    <source>
        <strain evidence="1">IBT 3081</strain>
    </source>
</reference>
<sequence>MRGSKGRAVESHNHLTPCLMAYGSGLGLRWITVKLSDGDRHCDADLMRMVIERLQDEEVVVNSEYTS</sequence>
<name>A0A9W9VIL4_9EURO</name>
<comment type="caution">
    <text evidence="1">The sequence shown here is derived from an EMBL/GenBank/DDBJ whole genome shotgun (WGS) entry which is preliminary data.</text>
</comment>
<dbReference type="RefSeq" id="XP_056583053.1">
    <property type="nucleotide sequence ID" value="XM_056718918.1"/>
</dbReference>
<evidence type="ECO:0000313" key="2">
    <source>
        <dbReference type="Proteomes" id="UP001147752"/>
    </source>
</evidence>
<organism evidence="1 2">
    <name type="scientific">Penicillium concentricum</name>
    <dbReference type="NCBI Taxonomy" id="293559"/>
    <lineage>
        <taxon>Eukaryota</taxon>
        <taxon>Fungi</taxon>
        <taxon>Dikarya</taxon>
        <taxon>Ascomycota</taxon>
        <taxon>Pezizomycotina</taxon>
        <taxon>Eurotiomycetes</taxon>
        <taxon>Eurotiomycetidae</taxon>
        <taxon>Eurotiales</taxon>
        <taxon>Aspergillaceae</taxon>
        <taxon>Penicillium</taxon>
    </lineage>
</organism>
<dbReference type="AlphaFoldDB" id="A0A9W9VIL4"/>
<reference evidence="1" key="1">
    <citation type="submission" date="2022-12" db="EMBL/GenBank/DDBJ databases">
        <authorList>
            <person name="Petersen C."/>
        </authorList>
    </citation>
    <scope>NUCLEOTIDE SEQUENCE</scope>
    <source>
        <strain evidence="1">IBT 3081</strain>
    </source>
</reference>
<accession>A0A9W9VIL4</accession>
<dbReference type="EMBL" id="JAPZBT010000001">
    <property type="protein sequence ID" value="KAJ5383277.1"/>
    <property type="molecule type" value="Genomic_DNA"/>
</dbReference>
<protein>
    <submittedName>
        <fullName evidence="1">Uncharacterized protein</fullName>
    </submittedName>
</protein>
<dbReference type="Proteomes" id="UP001147752">
    <property type="component" value="Unassembled WGS sequence"/>
</dbReference>
<evidence type="ECO:0000313" key="1">
    <source>
        <dbReference type="EMBL" id="KAJ5383277.1"/>
    </source>
</evidence>
<dbReference type="OrthoDB" id="4296244at2759"/>
<gene>
    <name evidence="1" type="ORF">N7517_001188</name>
</gene>
<keyword evidence="2" id="KW-1185">Reference proteome</keyword>
<dbReference type="GeneID" id="81458101"/>